<evidence type="ECO:0000313" key="1">
    <source>
        <dbReference type="EMBL" id="RKL17378.1"/>
    </source>
</evidence>
<protein>
    <submittedName>
        <fullName evidence="1">Uncharacterized protein</fullName>
    </submittedName>
</protein>
<reference evidence="1 2" key="1">
    <citation type="journal article" date="2018" name="Sci. Rep.">
        <title>Characterisation of pathogen-specific regions and novel effector candidates in Fusarium oxysporum f. sp. cepae.</title>
        <authorList>
            <person name="Armitage A.D."/>
            <person name="Taylor A."/>
            <person name="Sobczyk M.K."/>
            <person name="Baxter L."/>
            <person name="Greenfield B.P."/>
            <person name="Bates H.J."/>
            <person name="Wilson F."/>
            <person name="Jackson A.C."/>
            <person name="Ott S."/>
            <person name="Harrison R.J."/>
            <person name="Clarkson J.P."/>
        </authorList>
    </citation>
    <scope>NUCLEOTIDE SEQUENCE [LARGE SCALE GENOMIC DNA]</scope>
    <source>
        <strain evidence="1 2">Fp_A8</strain>
    </source>
</reference>
<dbReference type="Proteomes" id="UP000283569">
    <property type="component" value="Unassembled WGS sequence"/>
</dbReference>
<name>A0A420RK36_GIBIN</name>
<comment type="caution">
    <text evidence="1">The sequence shown here is derived from an EMBL/GenBank/DDBJ whole genome shotgun (WGS) entry which is preliminary data.</text>
</comment>
<proteinExistence type="predicted"/>
<accession>A0A420RK36</accession>
<dbReference type="AlphaFoldDB" id="A0A420RK36"/>
<dbReference type="EMBL" id="MRDB01000272">
    <property type="protein sequence ID" value="RKL17378.1"/>
    <property type="molecule type" value="Genomic_DNA"/>
</dbReference>
<gene>
    <name evidence="1" type="ORF">BFJ72_g15289</name>
</gene>
<organism evidence="1 2">
    <name type="scientific">Gibberella intermedia</name>
    <name type="common">Bulb rot disease fungus</name>
    <name type="synonym">Fusarium proliferatum</name>
    <dbReference type="NCBI Taxonomy" id="948311"/>
    <lineage>
        <taxon>Eukaryota</taxon>
        <taxon>Fungi</taxon>
        <taxon>Dikarya</taxon>
        <taxon>Ascomycota</taxon>
        <taxon>Pezizomycotina</taxon>
        <taxon>Sordariomycetes</taxon>
        <taxon>Hypocreomycetidae</taxon>
        <taxon>Hypocreales</taxon>
        <taxon>Nectriaceae</taxon>
        <taxon>Fusarium</taxon>
        <taxon>Fusarium fujikuroi species complex</taxon>
    </lineage>
</organism>
<evidence type="ECO:0000313" key="2">
    <source>
        <dbReference type="Proteomes" id="UP000283569"/>
    </source>
</evidence>
<sequence>MVFQPRASHRPASRMLGLKREHGSLFSRARRIDRKRRDAHHAALYTQALHCRAFFIGLRAARRLLMGLSFVNIHGQQISELQLGAMKAEGLEVERKRRAANKADQLSVYKGWRVTGVAPGLLDDARAAHERLQAMARKAGGKPIEDFDQVAWQLNAKRSAVRSKPYGLESAAKQCAELASKAGWLDVQIQEIKKDADALAHKQGKYDAEDAALDAYTLEHYGPPWAPEFVEEALHAAPYSTAQQIASAGHYMAICGAIDEWLRTFAMQCARRNIAEARNAP</sequence>